<evidence type="ECO:0000259" key="1">
    <source>
        <dbReference type="Pfam" id="PF07727"/>
    </source>
</evidence>
<accession>A0A2K1K2I2</accession>
<dbReference type="Pfam" id="PF07727">
    <property type="entry name" value="RVT_2"/>
    <property type="match status" value="1"/>
</dbReference>
<reference evidence="2 4" key="1">
    <citation type="journal article" date="2008" name="Science">
        <title>The Physcomitrella genome reveals evolutionary insights into the conquest of land by plants.</title>
        <authorList>
            <person name="Rensing S."/>
            <person name="Lang D."/>
            <person name="Zimmer A."/>
            <person name="Terry A."/>
            <person name="Salamov A."/>
            <person name="Shapiro H."/>
            <person name="Nishiyama T."/>
            <person name="Perroud P.-F."/>
            <person name="Lindquist E."/>
            <person name="Kamisugi Y."/>
            <person name="Tanahashi T."/>
            <person name="Sakakibara K."/>
            <person name="Fujita T."/>
            <person name="Oishi K."/>
            <person name="Shin-I T."/>
            <person name="Kuroki Y."/>
            <person name="Toyoda A."/>
            <person name="Suzuki Y."/>
            <person name="Hashimoto A."/>
            <person name="Yamaguchi K."/>
            <person name="Sugano A."/>
            <person name="Kohara Y."/>
            <person name="Fujiyama A."/>
            <person name="Anterola A."/>
            <person name="Aoki S."/>
            <person name="Ashton N."/>
            <person name="Barbazuk W.B."/>
            <person name="Barker E."/>
            <person name="Bennetzen J."/>
            <person name="Bezanilla M."/>
            <person name="Blankenship R."/>
            <person name="Cho S.H."/>
            <person name="Dutcher S."/>
            <person name="Estelle M."/>
            <person name="Fawcett J.A."/>
            <person name="Gundlach H."/>
            <person name="Hanada K."/>
            <person name="Heyl A."/>
            <person name="Hicks K.A."/>
            <person name="Hugh J."/>
            <person name="Lohr M."/>
            <person name="Mayer K."/>
            <person name="Melkozernov A."/>
            <person name="Murata T."/>
            <person name="Nelson D."/>
            <person name="Pils B."/>
            <person name="Prigge M."/>
            <person name="Reiss B."/>
            <person name="Renner T."/>
            <person name="Rombauts S."/>
            <person name="Rushton P."/>
            <person name="Sanderfoot A."/>
            <person name="Schween G."/>
            <person name="Shiu S.-H."/>
            <person name="Stueber K."/>
            <person name="Theodoulou F.L."/>
            <person name="Tu H."/>
            <person name="Van de Peer Y."/>
            <person name="Verrier P.J."/>
            <person name="Waters E."/>
            <person name="Wood A."/>
            <person name="Yang L."/>
            <person name="Cove D."/>
            <person name="Cuming A."/>
            <person name="Hasebe M."/>
            <person name="Lucas S."/>
            <person name="Mishler D.B."/>
            <person name="Reski R."/>
            <person name="Grigoriev I."/>
            <person name="Quatrano R.S."/>
            <person name="Boore J.L."/>
        </authorList>
    </citation>
    <scope>NUCLEOTIDE SEQUENCE [LARGE SCALE GENOMIC DNA]</scope>
    <source>
        <strain evidence="3 4">cv. Gransden 2004</strain>
    </source>
</reference>
<name>A0A2K1K2I2_PHYPA</name>
<dbReference type="InParanoid" id="A0A2K1K2I2"/>
<organism evidence="2">
    <name type="scientific">Physcomitrium patens</name>
    <name type="common">Spreading-leaved earth moss</name>
    <name type="synonym">Physcomitrella patens</name>
    <dbReference type="NCBI Taxonomy" id="3218"/>
    <lineage>
        <taxon>Eukaryota</taxon>
        <taxon>Viridiplantae</taxon>
        <taxon>Streptophyta</taxon>
        <taxon>Embryophyta</taxon>
        <taxon>Bryophyta</taxon>
        <taxon>Bryophytina</taxon>
        <taxon>Bryopsida</taxon>
        <taxon>Funariidae</taxon>
        <taxon>Funariales</taxon>
        <taxon>Funariaceae</taxon>
        <taxon>Physcomitrium</taxon>
    </lineage>
</organism>
<keyword evidence="4" id="KW-1185">Reference proteome</keyword>
<reference evidence="3" key="3">
    <citation type="submission" date="2020-12" db="UniProtKB">
        <authorList>
            <consortium name="EnsemblPlants"/>
        </authorList>
    </citation>
    <scope>IDENTIFICATION</scope>
</reference>
<dbReference type="Gramene" id="Pp3c9_8540V3.1">
    <property type="protein sequence ID" value="Pp3c9_8540V3.1"/>
    <property type="gene ID" value="Pp3c9_8540"/>
</dbReference>
<feature type="domain" description="Reverse transcriptase Ty1/copia-type" evidence="1">
    <location>
        <begin position="4"/>
        <end position="184"/>
    </location>
</feature>
<dbReference type="STRING" id="3218.A0A2K1K2I2"/>
<evidence type="ECO:0000313" key="2">
    <source>
        <dbReference type="EMBL" id="PNR47986.1"/>
    </source>
</evidence>
<evidence type="ECO:0000313" key="4">
    <source>
        <dbReference type="Proteomes" id="UP000006727"/>
    </source>
</evidence>
<sequence>MTLLHLLLTLTTPYNFHIHQMDVTIAFLNSIFEEEIFITQSKAFVVSSHKNKVYHLLKSLYGLKKAPYIWYDLLDDFLITNRFLKYILDINIYYKRLSTSVIYIRLYIDNLVLILNDLSYLISIKVLFSSYCFMMDNNIIEYILSIQIHHNRATSTLILSQDKYISNILNYFSMNACYVISTPFGISIYFLKKQAIVTQLNMKAEYIASTSLKKLIWLQILFKEIR</sequence>
<dbReference type="EnsemblPlants" id="Pp3c9_8540V3.1">
    <property type="protein sequence ID" value="Pp3c9_8540V3.1"/>
    <property type="gene ID" value="Pp3c9_8540"/>
</dbReference>
<reference evidence="2 4" key="2">
    <citation type="journal article" date="2018" name="Plant J.">
        <title>The Physcomitrella patens chromosome-scale assembly reveals moss genome structure and evolution.</title>
        <authorList>
            <person name="Lang D."/>
            <person name="Ullrich K.K."/>
            <person name="Murat F."/>
            <person name="Fuchs J."/>
            <person name="Jenkins J."/>
            <person name="Haas F.B."/>
            <person name="Piednoel M."/>
            <person name="Gundlach H."/>
            <person name="Van Bel M."/>
            <person name="Meyberg R."/>
            <person name="Vives C."/>
            <person name="Morata J."/>
            <person name="Symeonidi A."/>
            <person name="Hiss M."/>
            <person name="Muchero W."/>
            <person name="Kamisugi Y."/>
            <person name="Saleh O."/>
            <person name="Blanc G."/>
            <person name="Decker E.L."/>
            <person name="van Gessel N."/>
            <person name="Grimwood J."/>
            <person name="Hayes R.D."/>
            <person name="Graham S.W."/>
            <person name="Gunter L.E."/>
            <person name="McDaniel S.F."/>
            <person name="Hoernstein S.N.W."/>
            <person name="Larsson A."/>
            <person name="Li F.W."/>
            <person name="Perroud P.F."/>
            <person name="Phillips J."/>
            <person name="Ranjan P."/>
            <person name="Rokshar D.S."/>
            <person name="Rothfels C.J."/>
            <person name="Schneider L."/>
            <person name="Shu S."/>
            <person name="Stevenson D.W."/>
            <person name="Thummler F."/>
            <person name="Tillich M."/>
            <person name="Villarreal Aguilar J.C."/>
            <person name="Widiez T."/>
            <person name="Wong G.K."/>
            <person name="Wymore A."/>
            <person name="Zhang Y."/>
            <person name="Zimmer A.D."/>
            <person name="Quatrano R.S."/>
            <person name="Mayer K.F.X."/>
            <person name="Goodstein D."/>
            <person name="Casacuberta J.M."/>
            <person name="Vandepoele K."/>
            <person name="Reski R."/>
            <person name="Cuming A.C."/>
            <person name="Tuskan G.A."/>
            <person name="Maumus F."/>
            <person name="Salse J."/>
            <person name="Schmutz J."/>
            <person name="Rensing S.A."/>
        </authorList>
    </citation>
    <scope>NUCLEOTIDE SEQUENCE [LARGE SCALE GENOMIC DNA]</scope>
    <source>
        <strain evidence="3 4">cv. Gransden 2004</strain>
    </source>
</reference>
<dbReference type="InterPro" id="IPR043502">
    <property type="entry name" value="DNA/RNA_pol_sf"/>
</dbReference>
<evidence type="ECO:0000313" key="3">
    <source>
        <dbReference type="EnsemblPlants" id="Pp3c9_8540V3.1"/>
    </source>
</evidence>
<dbReference type="EMBL" id="ABEU02000009">
    <property type="protein sequence ID" value="PNR47986.1"/>
    <property type="molecule type" value="Genomic_DNA"/>
</dbReference>
<gene>
    <name evidence="2" type="ORF">PHYPA_012459</name>
</gene>
<dbReference type="AlphaFoldDB" id="A0A2K1K2I2"/>
<dbReference type="Proteomes" id="UP000006727">
    <property type="component" value="Chromosome 9"/>
</dbReference>
<protein>
    <recommendedName>
        <fullName evidence="1">Reverse transcriptase Ty1/copia-type domain-containing protein</fullName>
    </recommendedName>
</protein>
<proteinExistence type="predicted"/>
<dbReference type="InterPro" id="IPR013103">
    <property type="entry name" value="RVT_2"/>
</dbReference>
<dbReference type="SUPFAM" id="SSF56672">
    <property type="entry name" value="DNA/RNA polymerases"/>
    <property type="match status" value="1"/>
</dbReference>